<dbReference type="PANTHER" id="PTHR10556:SF43">
    <property type="entry name" value="STEROID 5-ALPHA-REDUCTASE DET2"/>
    <property type="match status" value="1"/>
</dbReference>
<evidence type="ECO:0000313" key="10">
    <source>
        <dbReference type="Proteomes" id="UP000076874"/>
    </source>
</evidence>
<dbReference type="GO" id="GO:0016020">
    <property type="term" value="C:membrane"/>
    <property type="evidence" value="ECO:0007669"/>
    <property type="project" value="UniProtKB-SubCell"/>
</dbReference>
<name>A0A167NQQ7_9HYPO</name>
<keyword evidence="5 7" id="KW-0472">Membrane</keyword>
<keyword evidence="10" id="KW-1185">Reference proteome</keyword>
<evidence type="ECO:0000256" key="5">
    <source>
        <dbReference type="ARBA" id="ARBA00023136"/>
    </source>
</evidence>
<feature type="compositionally biased region" description="Polar residues" evidence="6">
    <location>
        <begin position="209"/>
        <end position="218"/>
    </location>
</feature>
<feature type="transmembrane region" description="Helical" evidence="7">
    <location>
        <begin position="120"/>
        <end position="140"/>
    </location>
</feature>
<keyword evidence="4 7" id="KW-1133">Transmembrane helix</keyword>
<proteinExistence type="inferred from homology"/>
<dbReference type="InterPro" id="IPR039357">
    <property type="entry name" value="SRD5A/TECR"/>
</dbReference>
<comment type="subcellular location">
    <subcellularLocation>
        <location evidence="1">Membrane</location>
        <topology evidence="1">Multi-pass membrane protein</topology>
    </subcellularLocation>
</comment>
<feature type="transmembrane region" description="Helical" evidence="7">
    <location>
        <begin position="160"/>
        <end position="179"/>
    </location>
</feature>
<evidence type="ECO:0000256" key="7">
    <source>
        <dbReference type="SAM" id="Phobius"/>
    </source>
</evidence>
<organism evidence="9 10">
    <name type="scientific">Niveomyces insectorum RCEF 264</name>
    <dbReference type="NCBI Taxonomy" id="1081102"/>
    <lineage>
        <taxon>Eukaryota</taxon>
        <taxon>Fungi</taxon>
        <taxon>Dikarya</taxon>
        <taxon>Ascomycota</taxon>
        <taxon>Pezizomycotina</taxon>
        <taxon>Sordariomycetes</taxon>
        <taxon>Hypocreomycetidae</taxon>
        <taxon>Hypocreales</taxon>
        <taxon>Cordycipitaceae</taxon>
        <taxon>Niveomyces</taxon>
    </lineage>
</organism>
<comment type="similarity">
    <text evidence="2">Belongs to the steroid 5-alpha reductase family.</text>
</comment>
<dbReference type="PROSITE" id="PS50244">
    <property type="entry name" value="S5A_REDUCTASE"/>
    <property type="match status" value="1"/>
</dbReference>
<dbReference type="AlphaFoldDB" id="A0A167NQQ7"/>
<feature type="transmembrane region" description="Helical" evidence="7">
    <location>
        <begin position="90"/>
        <end position="108"/>
    </location>
</feature>
<dbReference type="Proteomes" id="UP000076874">
    <property type="component" value="Unassembled WGS sequence"/>
</dbReference>
<keyword evidence="3 7" id="KW-0812">Transmembrane</keyword>
<dbReference type="GO" id="GO:0006629">
    <property type="term" value="P:lipid metabolic process"/>
    <property type="evidence" value="ECO:0007669"/>
    <property type="project" value="InterPro"/>
</dbReference>
<protein>
    <submittedName>
        <fullName evidence="9">3-oxo-5-alpha-steroid 4-dehydrogenase family protein</fullName>
    </submittedName>
</protein>
<evidence type="ECO:0000256" key="6">
    <source>
        <dbReference type="SAM" id="MobiDB-lite"/>
    </source>
</evidence>
<feature type="compositionally biased region" description="Basic and acidic residues" evidence="6">
    <location>
        <begin position="197"/>
        <end position="207"/>
    </location>
</feature>
<evidence type="ECO:0000256" key="1">
    <source>
        <dbReference type="ARBA" id="ARBA00004141"/>
    </source>
</evidence>
<reference evidence="9 10" key="1">
    <citation type="journal article" date="2016" name="Genome Biol. Evol.">
        <title>Divergent and convergent evolution of fungal pathogenicity.</title>
        <authorList>
            <person name="Shang Y."/>
            <person name="Xiao G."/>
            <person name="Zheng P."/>
            <person name="Cen K."/>
            <person name="Zhan S."/>
            <person name="Wang C."/>
        </authorList>
    </citation>
    <scope>NUCLEOTIDE SEQUENCE [LARGE SCALE GENOMIC DNA]</scope>
    <source>
        <strain evidence="9 10">RCEF 264</strain>
    </source>
</reference>
<evidence type="ECO:0000313" key="9">
    <source>
        <dbReference type="EMBL" id="OAA55814.1"/>
    </source>
</evidence>
<evidence type="ECO:0000256" key="4">
    <source>
        <dbReference type="ARBA" id="ARBA00022989"/>
    </source>
</evidence>
<sequence length="310" mass="35052">MALIEGWLPPNREHYDLLVRLWQFYPLVASLQWPIKWYGMGKTSVNSVLNLPGRIGWLTMESPGFLTLLYVMRTLTEQEGITDLPWQNKFLAGLFVIHYCYRAVLFPLIAPSMSPLHGAVWLMGVNFQLCNAICLGGWLAAYGPRTAADWSAQLGSWPTVQFVAGVAVFFLGLAANYYHDDVLRAIRWREKERRAVAARQAKKDGGRTTDGNGASAASVSPPRVPAVDKHYQLPEAGLFRYMLYPHYFVEWVEWTGFYMAAGWSCVPARMFVVNEIAAMLPRAVRGRAWYIERFGAEKVGSRWTIIPGVL</sequence>
<dbReference type="STRING" id="1081102.A0A167NQQ7"/>
<feature type="region of interest" description="Disordered" evidence="6">
    <location>
        <begin position="197"/>
        <end position="222"/>
    </location>
</feature>
<dbReference type="InterPro" id="IPR001104">
    <property type="entry name" value="3-oxo-5_a-steroid_4-DH_C"/>
</dbReference>
<dbReference type="OrthoDB" id="5788137at2759"/>
<dbReference type="EMBL" id="AZHD01000018">
    <property type="protein sequence ID" value="OAA55814.1"/>
    <property type="molecule type" value="Genomic_DNA"/>
</dbReference>
<accession>A0A167NQQ7</accession>
<comment type="caution">
    <text evidence="9">The sequence shown here is derived from an EMBL/GenBank/DDBJ whole genome shotgun (WGS) entry which is preliminary data.</text>
</comment>
<evidence type="ECO:0000256" key="2">
    <source>
        <dbReference type="ARBA" id="ARBA00007742"/>
    </source>
</evidence>
<dbReference type="PANTHER" id="PTHR10556">
    <property type="entry name" value="3-OXO-5-ALPHA-STEROID 4-DEHYDROGENASE"/>
    <property type="match status" value="1"/>
</dbReference>
<gene>
    <name evidence="9" type="ORF">SPI_08021</name>
</gene>
<evidence type="ECO:0000256" key="3">
    <source>
        <dbReference type="ARBA" id="ARBA00022692"/>
    </source>
</evidence>
<dbReference type="GO" id="GO:0016627">
    <property type="term" value="F:oxidoreductase activity, acting on the CH-CH group of donors"/>
    <property type="evidence" value="ECO:0007669"/>
    <property type="project" value="InterPro"/>
</dbReference>
<feature type="domain" description="3-oxo-5-alpha-steroid 4-dehydrogenase C-terminal" evidence="8">
    <location>
        <begin position="228"/>
        <end position="310"/>
    </location>
</feature>
<dbReference type="Pfam" id="PF02544">
    <property type="entry name" value="Steroid_dh"/>
    <property type="match status" value="1"/>
</dbReference>
<evidence type="ECO:0000259" key="8">
    <source>
        <dbReference type="Pfam" id="PF02544"/>
    </source>
</evidence>